<dbReference type="PANTHER" id="PTHR30349:SF81">
    <property type="entry name" value="TYROSINE RECOMBINASE XERC"/>
    <property type="match status" value="1"/>
</dbReference>
<dbReference type="InterPro" id="IPR023009">
    <property type="entry name" value="Tyrosine_recombinase_XerC/XerD"/>
</dbReference>
<comment type="function">
    <text evidence="9">Site-specific tyrosine recombinase, which acts by catalyzing the cutting and rejoining of the recombining DNA molecules. The XerC-XerD complex is essential to convert dimers of the bacterial chromosome into monomers to permit their segregation at cell division. It also contributes to the segregational stability of plasmids.</text>
</comment>
<evidence type="ECO:0000256" key="2">
    <source>
        <dbReference type="ARBA" id="ARBA00022490"/>
    </source>
</evidence>
<feature type="active site" evidence="9">
    <location>
        <position position="147"/>
    </location>
</feature>
<proteinExistence type="inferred from homology"/>
<evidence type="ECO:0000313" key="12">
    <source>
        <dbReference type="EMBL" id="RCK78698.1"/>
    </source>
</evidence>
<dbReference type="Pfam" id="PF02899">
    <property type="entry name" value="Phage_int_SAM_1"/>
    <property type="match status" value="1"/>
</dbReference>
<dbReference type="InterPro" id="IPR013762">
    <property type="entry name" value="Integrase-like_cat_sf"/>
</dbReference>
<evidence type="ECO:0000256" key="6">
    <source>
        <dbReference type="ARBA" id="ARBA00023125"/>
    </source>
</evidence>
<dbReference type="HAMAP" id="MF_01808">
    <property type="entry name" value="Recomb_XerC_XerD"/>
    <property type="match status" value="1"/>
</dbReference>
<accession>A0A367ZKT1</accession>
<dbReference type="AlphaFoldDB" id="A0A367ZKT1"/>
<keyword evidence="8 9" id="KW-0131">Cell cycle</keyword>
<evidence type="ECO:0000256" key="3">
    <source>
        <dbReference type="ARBA" id="ARBA00022618"/>
    </source>
</evidence>
<evidence type="ECO:0000256" key="9">
    <source>
        <dbReference type="HAMAP-Rule" id="MF_01808"/>
    </source>
</evidence>
<dbReference type="GO" id="GO:0005737">
    <property type="term" value="C:cytoplasm"/>
    <property type="evidence" value="ECO:0007669"/>
    <property type="project" value="UniProtKB-SubCell"/>
</dbReference>
<dbReference type="InterPro" id="IPR050090">
    <property type="entry name" value="Tyrosine_recombinase_XerCD"/>
</dbReference>
<evidence type="ECO:0000256" key="4">
    <source>
        <dbReference type="ARBA" id="ARBA00022829"/>
    </source>
</evidence>
<dbReference type="SUPFAM" id="SSF56349">
    <property type="entry name" value="DNA breaking-rejoining enzymes"/>
    <property type="match status" value="1"/>
</dbReference>
<dbReference type="InterPro" id="IPR004107">
    <property type="entry name" value="Integrase_SAM-like_N"/>
</dbReference>
<dbReference type="NCBIfam" id="NF001399">
    <property type="entry name" value="PRK00283.1"/>
    <property type="match status" value="1"/>
</dbReference>
<name>A0A367ZKT1_9BACT</name>
<evidence type="ECO:0000256" key="5">
    <source>
        <dbReference type="ARBA" id="ARBA00022908"/>
    </source>
</evidence>
<dbReference type="GO" id="GO:0051301">
    <property type="term" value="P:cell division"/>
    <property type="evidence" value="ECO:0007669"/>
    <property type="project" value="UniProtKB-KW"/>
</dbReference>
<protein>
    <recommendedName>
        <fullName evidence="9">Tyrosine recombinase XerC</fullName>
    </recommendedName>
</protein>
<keyword evidence="5 9" id="KW-0229">DNA integration</keyword>
<keyword evidence="6 9" id="KW-0238">DNA-binding</keyword>
<evidence type="ECO:0000259" key="11">
    <source>
        <dbReference type="PROSITE" id="PS51900"/>
    </source>
</evidence>
<evidence type="ECO:0000256" key="1">
    <source>
        <dbReference type="ARBA" id="ARBA00004496"/>
    </source>
</evidence>
<comment type="subunit">
    <text evidence="9">Forms a cyclic heterotetrameric complex composed of two molecules of XerC and two molecules of XerD.</text>
</comment>
<comment type="caution">
    <text evidence="12">The sequence shown here is derived from an EMBL/GenBank/DDBJ whole genome shotgun (WGS) entry which is preliminary data.</text>
</comment>
<dbReference type="PROSITE" id="PS51900">
    <property type="entry name" value="CB"/>
    <property type="match status" value="1"/>
</dbReference>
<dbReference type="InterPro" id="IPR002104">
    <property type="entry name" value="Integrase_catalytic"/>
</dbReference>
<evidence type="ECO:0000313" key="13">
    <source>
        <dbReference type="Proteomes" id="UP000252355"/>
    </source>
</evidence>
<evidence type="ECO:0000256" key="7">
    <source>
        <dbReference type="ARBA" id="ARBA00023172"/>
    </source>
</evidence>
<evidence type="ECO:0000256" key="8">
    <source>
        <dbReference type="ARBA" id="ARBA00023306"/>
    </source>
</evidence>
<dbReference type="GO" id="GO:0006313">
    <property type="term" value="P:DNA transposition"/>
    <property type="evidence" value="ECO:0007669"/>
    <property type="project" value="UniProtKB-UniRule"/>
</dbReference>
<comment type="similarity">
    <text evidence="9">Belongs to the 'phage' integrase family. XerC subfamily.</text>
</comment>
<feature type="active site" evidence="9">
    <location>
        <position position="245"/>
    </location>
</feature>
<feature type="domain" description="Core-binding (CB)" evidence="11">
    <location>
        <begin position="1"/>
        <end position="86"/>
    </location>
</feature>
<gene>
    <name evidence="9" type="primary">xerC</name>
    <name evidence="12" type="ORF">OZSIB_1225</name>
</gene>
<dbReference type="InterPro" id="IPR011010">
    <property type="entry name" value="DNA_brk_join_enz"/>
</dbReference>
<dbReference type="Gene3D" id="1.10.443.10">
    <property type="entry name" value="Intergrase catalytic core"/>
    <property type="match status" value="1"/>
</dbReference>
<feature type="active site" evidence="9">
    <location>
        <position position="268"/>
    </location>
</feature>
<keyword evidence="7 9" id="KW-0233">DNA recombination</keyword>
<dbReference type="PANTHER" id="PTHR30349">
    <property type="entry name" value="PHAGE INTEGRASE-RELATED"/>
    <property type="match status" value="1"/>
</dbReference>
<feature type="active site" evidence="9">
    <location>
        <position position="242"/>
    </location>
</feature>
<dbReference type="InterPro" id="IPR010998">
    <property type="entry name" value="Integrase_recombinase_N"/>
</dbReference>
<keyword evidence="2 9" id="KW-0963">Cytoplasm</keyword>
<evidence type="ECO:0000259" key="10">
    <source>
        <dbReference type="PROSITE" id="PS51898"/>
    </source>
</evidence>
<dbReference type="Pfam" id="PF00589">
    <property type="entry name" value="Phage_integrase"/>
    <property type="match status" value="1"/>
</dbReference>
<keyword evidence="3 9" id="KW-0132">Cell division</keyword>
<dbReference type="GO" id="GO:0003677">
    <property type="term" value="F:DNA binding"/>
    <property type="evidence" value="ECO:0007669"/>
    <property type="project" value="UniProtKB-UniRule"/>
</dbReference>
<comment type="subcellular location">
    <subcellularLocation>
        <location evidence="1 9">Cytoplasm</location>
    </subcellularLocation>
</comment>
<dbReference type="PROSITE" id="PS51898">
    <property type="entry name" value="TYR_RECOMBINASE"/>
    <property type="match status" value="1"/>
</dbReference>
<reference evidence="12 13" key="1">
    <citation type="submission" date="2018-05" db="EMBL/GenBank/DDBJ databases">
        <title>A metagenomic window into the 2 km-deep terrestrial subsurface aquifer revealed taxonomically and functionally diverse microbial community comprising novel uncultured bacterial lineages.</title>
        <authorList>
            <person name="Kadnikov V.V."/>
            <person name="Mardanov A.V."/>
            <person name="Beletsky A.V."/>
            <person name="Banks D."/>
            <person name="Pimenov N.V."/>
            <person name="Frank Y.A."/>
            <person name="Karnachuk O.V."/>
            <person name="Ravin N.V."/>
        </authorList>
    </citation>
    <scope>NUCLEOTIDE SEQUENCE [LARGE SCALE GENOMIC DNA]</scope>
    <source>
        <strain evidence="12">BY5</strain>
    </source>
</reference>
<sequence>MESELLEQFLAYLSVEKGLRPKSLEAYRKDLTDFLAFLAERNRQPTDPGLETPVTLFMVHLHDRGLAARSVARKASALRGFFRFLVREGLVAADPTRVMERPKIGRSLPKVLSVEEVERLLGQEFPATPLGRRDKAILETLYATGIRESELIGLEMGSLHREGEFLTVVGKGGRERVLPIGGYALAAIDEYLLRGRPELVKDVACRTLFLNPLGRPLSRMGVWKIVRKWALSAGLTRPLSPHVLRHSCATHMLEGGASILAVQEMLGHVDIATTQIYTHLTTRDLKQIHRQAHPRGA</sequence>
<dbReference type="CDD" id="cd00798">
    <property type="entry name" value="INT_XerDC_C"/>
    <property type="match status" value="1"/>
</dbReference>
<dbReference type="GO" id="GO:0007059">
    <property type="term" value="P:chromosome segregation"/>
    <property type="evidence" value="ECO:0007669"/>
    <property type="project" value="UniProtKB-UniRule"/>
</dbReference>
<dbReference type="InterPro" id="IPR044068">
    <property type="entry name" value="CB"/>
</dbReference>
<dbReference type="Gene3D" id="1.10.150.130">
    <property type="match status" value="1"/>
</dbReference>
<keyword evidence="4 9" id="KW-0159">Chromosome partition</keyword>
<feature type="active site" evidence="9">
    <location>
        <position position="171"/>
    </location>
</feature>
<feature type="domain" description="Tyr recombinase" evidence="10">
    <location>
        <begin position="107"/>
        <end position="290"/>
    </location>
</feature>
<dbReference type="EMBL" id="QOQW01000020">
    <property type="protein sequence ID" value="RCK78698.1"/>
    <property type="molecule type" value="Genomic_DNA"/>
</dbReference>
<dbReference type="Proteomes" id="UP000252355">
    <property type="component" value="Unassembled WGS sequence"/>
</dbReference>
<dbReference type="GO" id="GO:0009037">
    <property type="term" value="F:tyrosine-based site-specific recombinase activity"/>
    <property type="evidence" value="ECO:0007669"/>
    <property type="project" value="UniProtKB-UniRule"/>
</dbReference>
<organism evidence="12 13">
    <name type="scientific">Candidatus Ozemobacter sibiricus</name>
    <dbReference type="NCBI Taxonomy" id="2268124"/>
    <lineage>
        <taxon>Bacteria</taxon>
        <taxon>Candidatus Ozemobacteria</taxon>
        <taxon>Candidatus Ozemobacterales</taxon>
        <taxon>Candidatus Ozemobacteraceae</taxon>
        <taxon>Candidatus Ozemobacter</taxon>
    </lineage>
</organism>
<feature type="active site" description="O-(3'-phospho-DNA)-tyrosine intermediate" evidence="9">
    <location>
        <position position="277"/>
    </location>
</feature>